<dbReference type="PANTHER" id="PTHR13318">
    <property type="entry name" value="PARTNER OF PAIRED, ISOFORM B-RELATED"/>
    <property type="match status" value="1"/>
</dbReference>
<dbReference type="AlphaFoldDB" id="A0A7N0U6Z9"/>
<dbReference type="SUPFAM" id="SSF52047">
    <property type="entry name" value="RNI-like"/>
    <property type="match status" value="1"/>
</dbReference>
<dbReference type="Proteomes" id="UP000594263">
    <property type="component" value="Unplaced"/>
</dbReference>
<protein>
    <submittedName>
        <fullName evidence="1">Uncharacterized protein</fullName>
    </submittedName>
</protein>
<dbReference type="SMART" id="SM00367">
    <property type="entry name" value="LRR_CC"/>
    <property type="match status" value="5"/>
</dbReference>
<dbReference type="InterPro" id="IPR032675">
    <property type="entry name" value="LRR_dom_sf"/>
</dbReference>
<dbReference type="PANTHER" id="PTHR13318:SF101">
    <property type="entry name" value="F-BOX_LRR PROTEIN"/>
    <property type="match status" value="1"/>
</dbReference>
<keyword evidence="2" id="KW-1185">Reference proteome</keyword>
<organism evidence="1 2">
    <name type="scientific">Kalanchoe fedtschenkoi</name>
    <name type="common">Lavender scallops</name>
    <name type="synonym">South American air plant</name>
    <dbReference type="NCBI Taxonomy" id="63787"/>
    <lineage>
        <taxon>Eukaryota</taxon>
        <taxon>Viridiplantae</taxon>
        <taxon>Streptophyta</taxon>
        <taxon>Embryophyta</taxon>
        <taxon>Tracheophyta</taxon>
        <taxon>Spermatophyta</taxon>
        <taxon>Magnoliopsida</taxon>
        <taxon>eudicotyledons</taxon>
        <taxon>Gunneridae</taxon>
        <taxon>Pentapetalae</taxon>
        <taxon>Saxifragales</taxon>
        <taxon>Crassulaceae</taxon>
        <taxon>Kalanchoe</taxon>
    </lineage>
</organism>
<evidence type="ECO:0000313" key="1">
    <source>
        <dbReference type="EnsemblPlants" id="Kaladp0056s0049.1.v1.1"/>
    </source>
</evidence>
<dbReference type="EnsemblPlants" id="Kaladp0056s0049.1.v1.1">
    <property type="protein sequence ID" value="Kaladp0056s0049.1.v1.1"/>
    <property type="gene ID" value="Kaladp0056s0049.v1.1"/>
</dbReference>
<dbReference type="Gene3D" id="3.80.10.10">
    <property type="entry name" value="Ribonuclease Inhibitor"/>
    <property type="match status" value="1"/>
</dbReference>
<name>A0A7N0U6Z9_KALFE</name>
<evidence type="ECO:0000313" key="2">
    <source>
        <dbReference type="Proteomes" id="UP000594263"/>
    </source>
</evidence>
<dbReference type="InterPro" id="IPR006553">
    <property type="entry name" value="Leu-rich_rpt_Cys-con_subtyp"/>
</dbReference>
<dbReference type="GO" id="GO:0031146">
    <property type="term" value="P:SCF-dependent proteasomal ubiquitin-dependent protein catabolic process"/>
    <property type="evidence" value="ECO:0007669"/>
    <property type="project" value="TreeGrafter"/>
</dbReference>
<proteinExistence type="predicted"/>
<reference evidence="1" key="1">
    <citation type="submission" date="2021-01" db="UniProtKB">
        <authorList>
            <consortium name="EnsemblPlants"/>
        </authorList>
    </citation>
    <scope>IDENTIFICATION</scope>
</reference>
<sequence length="742" mass="81614">MAEADVRGGKRARVVGSVDGGRRFDAVVRESAEMAEGDEADAVASERVTRRMREDRVMFDGWNPAMPTVDYVNGGDSFDFDLNERTVDFLGVGENLRGSLDGGELGLGLSVNGRKGKEVICIDADGDDGQVQILGDGKFFAGGKESAFQADFGTELKLGMIDVRLLGEGSSNQRRYTREEKGKGIVGDNWLSIATENHKLAYSEIDGGNGNGDVDIHVSDKVEWNQVLGVVNGQYEDCFLPDVNGIHLWESDEYFISEAVAAVALLPPMEPPKECNEPPKVGPINMQDQALISARIQASRRREERRRYREIAKDNAFHLAHPQQFNAAESPRYEIEEVTGPFSMAMQKIMDHKEGKHKPRIRQTSFSIDWTPSRKQGCKHITAKIPSLLDLSIDALAKNAESIISLDPAPDALKQRISQAACDFRKMDSHLLEILVSDSPTEVYVKDCSWMSEEEFVRIFGSCDMKNLMSINLSQCSLLTACAISTLSNCLGSTLKELYIDDCQNIDALSVLPELTKFEHLEVLSVSGINTVSDEFIRQFIRARGSNLKELVLADCWKLTDGSLKVIGQTCPGLCALDISNLGQLTDATLEYITNGCRTIQKLKFGRNAFSDEAVASFLEVSGRSLKELSLNHVGKVGPFTALSLAKNARNLLNLDLSWCRKLTDAALGLVVDSCSSLRLLKLFGCTQVTEVFLNGHSNPKVEIIGLSKIPLLKQLNVINPQPGPLRYSPLRSLSNLGLTDD</sequence>
<accession>A0A7N0U6Z9</accession>
<dbReference type="Gramene" id="Kaladp0056s0049.1.v1.1">
    <property type="protein sequence ID" value="Kaladp0056s0049.1.v1.1"/>
    <property type="gene ID" value="Kaladp0056s0049.v1.1"/>
</dbReference>
<dbReference type="GO" id="GO:0019005">
    <property type="term" value="C:SCF ubiquitin ligase complex"/>
    <property type="evidence" value="ECO:0007669"/>
    <property type="project" value="TreeGrafter"/>
</dbReference>